<dbReference type="Proteomes" id="UP000316270">
    <property type="component" value="Chromosome 10"/>
</dbReference>
<proteinExistence type="predicted"/>
<reference evidence="1 2" key="1">
    <citation type="submission" date="2019-07" db="EMBL/GenBank/DDBJ databases">
        <title>Finished genome of Venturia effusa.</title>
        <authorList>
            <person name="Young C.A."/>
            <person name="Cox M.P."/>
            <person name="Ganley A.R.D."/>
            <person name="David W.J."/>
        </authorList>
    </citation>
    <scope>NUCLEOTIDE SEQUENCE [LARGE SCALE GENOMIC DNA]</scope>
    <source>
        <strain evidence="2">albino</strain>
    </source>
</reference>
<dbReference type="AlphaFoldDB" id="A0A517LEM4"/>
<evidence type="ECO:0000313" key="2">
    <source>
        <dbReference type="Proteomes" id="UP000316270"/>
    </source>
</evidence>
<gene>
    <name evidence="1" type="ORF">FKW77_009554</name>
</gene>
<keyword evidence="2" id="KW-1185">Reference proteome</keyword>
<protein>
    <submittedName>
        <fullName evidence="1">Uncharacterized protein</fullName>
    </submittedName>
</protein>
<accession>A0A517LEM4</accession>
<sequence>MHLCLAGLDDLWMSYGGAFKQYCLSSPRSVANQQLLIEDLKLTERADYPPWHRATDTIGSCGYKGRGIDDARWTSGGSGLIWYADGSNHSPFQMDVTEEAMRQDIEWLVEKVDDFTLPATYNHISVYPLREGSLTIKQEVFDSSGVRSLS</sequence>
<dbReference type="EMBL" id="CP042194">
    <property type="protein sequence ID" value="QDS74085.1"/>
    <property type="molecule type" value="Genomic_DNA"/>
</dbReference>
<evidence type="ECO:0000313" key="1">
    <source>
        <dbReference type="EMBL" id="QDS74085.1"/>
    </source>
</evidence>
<organism evidence="1 2">
    <name type="scientific">Venturia effusa</name>
    <dbReference type="NCBI Taxonomy" id="50376"/>
    <lineage>
        <taxon>Eukaryota</taxon>
        <taxon>Fungi</taxon>
        <taxon>Dikarya</taxon>
        <taxon>Ascomycota</taxon>
        <taxon>Pezizomycotina</taxon>
        <taxon>Dothideomycetes</taxon>
        <taxon>Pleosporomycetidae</taxon>
        <taxon>Venturiales</taxon>
        <taxon>Venturiaceae</taxon>
        <taxon>Venturia</taxon>
    </lineage>
</organism>
<name>A0A517LEM4_9PEZI</name>